<dbReference type="Gene3D" id="3.90.550.10">
    <property type="entry name" value="Spore Coat Polysaccharide Biosynthesis Protein SpsA, Chain A"/>
    <property type="match status" value="1"/>
</dbReference>
<keyword evidence="2" id="KW-0328">Glycosyltransferase</keyword>
<reference evidence="5 6" key="1">
    <citation type="submission" date="2020-09" db="EMBL/GenBank/DDBJ databases">
        <authorList>
            <person name="Kim M.K."/>
        </authorList>
    </citation>
    <scope>NUCLEOTIDE SEQUENCE [LARGE SCALE GENOMIC DNA]</scope>
    <source>
        <strain evidence="5 6">BT189</strain>
    </source>
</reference>
<sequence length="356" mass="39876">MLEDKLGVSFLLCTYNGAPRLAETLACLAAQENPAGIAWEIIFVDNASTDGSARLARDAWEALGAPAPLRQLHEPRPGYKVAMQRAIDHVSYRYACIVDDDNRLDRNYLRTGVELLEAHPQIGILGGPNTATFDGEAPAWFPDFQHCYASGPQLDRVGGAFAPLADGPVGRNVLWGAGMLVRAEIWQRLQARGFASLFTGRQGEANLTAGEDDELCYAAQLLGYEVWYSSRLHLRHHMAPARLSEDYRDRLFYASARATPRLNAYRNALWGRPDGSVPVNLLKDLGYAAWGVCKNVCQPAFVRAWLANNRLPLMNQRHALVVMREMVWHYGQVRAYYERVRGFQQRLRSPQSFLTA</sequence>
<evidence type="ECO:0000313" key="6">
    <source>
        <dbReference type="Proteomes" id="UP000606003"/>
    </source>
</evidence>
<evidence type="ECO:0000256" key="3">
    <source>
        <dbReference type="ARBA" id="ARBA00022679"/>
    </source>
</evidence>
<dbReference type="PANTHER" id="PTHR43179:SF12">
    <property type="entry name" value="GALACTOFURANOSYLTRANSFERASE GLFT2"/>
    <property type="match status" value="1"/>
</dbReference>
<gene>
    <name evidence="5" type="ORF">IC234_21280</name>
</gene>
<dbReference type="SUPFAM" id="SSF53448">
    <property type="entry name" value="Nucleotide-diphospho-sugar transferases"/>
    <property type="match status" value="1"/>
</dbReference>
<dbReference type="Proteomes" id="UP000606003">
    <property type="component" value="Unassembled WGS sequence"/>
</dbReference>
<comment type="similarity">
    <text evidence="1">Belongs to the glycosyltransferase 2 family.</text>
</comment>
<dbReference type="Pfam" id="PF00535">
    <property type="entry name" value="Glycos_transf_2"/>
    <property type="match status" value="1"/>
</dbReference>
<accession>A0ABR8JXQ4</accession>
<evidence type="ECO:0000256" key="2">
    <source>
        <dbReference type="ARBA" id="ARBA00022676"/>
    </source>
</evidence>
<dbReference type="CDD" id="cd00761">
    <property type="entry name" value="Glyco_tranf_GTA_type"/>
    <property type="match status" value="1"/>
</dbReference>
<proteinExistence type="inferred from homology"/>
<keyword evidence="6" id="KW-1185">Reference proteome</keyword>
<protein>
    <submittedName>
        <fullName evidence="5">Glycosyltransferase family 2 protein</fullName>
    </submittedName>
</protein>
<organism evidence="5 6">
    <name type="scientific">Hymenobacter armeniacus</name>
    <dbReference type="NCBI Taxonomy" id="2771358"/>
    <lineage>
        <taxon>Bacteria</taxon>
        <taxon>Pseudomonadati</taxon>
        <taxon>Bacteroidota</taxon>
        <taxon>Cytophagia</taxon>
        <taxon>Cytophagales</taxon>
        <taxon>Hymenobacteraceae</taxon>
        <taxon>Hymenobacter</taxon>
    </lineage>
</organism>
<name>A0ABR8JXQ4_9BACT</name>
<feature type="domain" description="Glycosyltransferase 2-like" evidence="4">
    <location>
        <begin position="9"/>
        <end position="127"/>
    </location>
</feature>
<dbReference type="InterPro" id="IPR001173">
    <property type="entry name" value="Glyco_trans_2-like"/>
</dbReference>
<dbReference type="EMBL" id="JACXAC010000009">
    <property type="protein sequence ID" value="MBD2724673.1"/>
    <property type="molecule type" value="Genomic_DNA"/>
</dbReference>
<evidence type="ECO:0000259" key="4">
    <source>
        <dbReference type="Pfam" id="PF00535"/>
    </source>
</evidence>
<keyword evidence="3" id="KW-0808">Transferase</keyword>
<dbReference type="InterPro" id="IPR029044">
    <property type="entry name" value="Nucleotide-diphossugar_trans"/>
</dbReference>
<dbReference type="PANTHER" id="PTHR43179">
    <property type="entry name" value="RHAMNOSYLTRANSFERASE WBBL"/>
    <property type="match status" value="1"/>
</dbReference>
<comment type="caution">
    <text evidence="5">The sequence shown here is derived from an EMBL/GenBank/DDBJ whole genome shotgun (WGS) entry which is preliminary data.</text>
</comment>
<evidence type="ECO:0000256" key="1">
    <source>
        <dbReference type="ARBA" id="ARBA00006739"/>
    </source>
</evidence>
<evidence type="ECO:0000313" key="5">
    <source>
        <dbReference type="EMBL" id="MBD2724673.1"/>
    </source>
</evidence>
<dbReference type="RefSeq" id="WP_190928737.1">
    <property type="nucleotide sequence ID" value="NZ_JACXAC010000009.1"/>
</dbReference>